<gene>
    <name evidence="2" type="ORF">J2S77_002899</name>
</gene>
<evidence type="ECO:0000313" key="3">
    <source>
        <dbReference type="Proteomes" id="UP001224359"/>
    </source>
</evidence>
<accession>A0ABT9VJ45</accession>
<reference evidence="2 3" key="1">
    <citation type="submission" date="2023-07" db="EMBL/GenBank/DDBJ databases">
        <title>Genomic Encyclopedia of Type Strains, Phase IV (KMG-IV): sequencing the most valuable type-strain genomes for metagenomic binning, comparative biology and taxonomic classification.</title>
        <authorList>
            <person name="Goeker M."/>
        </authorList>
    </citation>
    <scope>NUCLEOTIDE SEQUENCE [LARGE SCALE GENOMIC DNA]</scope>
    <source>
        <strain evidence="2 3">DSM 16460</strain>
    </source>
</reference>
<dbReference type="RefSeq" id="WP_306978457.1">
    <property type="nucleotide sequence ID" value="NZ_JAUSTQ010000022.1"/>
</dbReference>
<keyword evidence="1" id="KW-1133">Transmembrane helix</keyword>
<keyword evidence="1" id="KW-0812">Transmembrane</keyword>
<feature type="transmembrane region" description="Helical" evidence="1">
    <location>
        <begin position="32"/>
        <end position="58"/>
    </location>
</feature>
<feature type="transmembrane region" description="Helical" evidence="1">
    <location>
        <begin position="7"/>
        <end position="26"/>
    </location>
</feature>
<keyword evidence="1" id="KW-0472">Membrane</keyword>
<comment type="caution">
    <text evidence="2">The sequence shown here is derived from an EMBL/GenBank/DDBJ whole genome shotgun (WGS) entry which is preliminary data.</text>
</comment>
<dbReference type="EMBL" id="JAUSTQ010000022">
    <property type="protein sequence ID" value="MDQ0160892.1"/>
    <property type="molecule type" value="Genomic_DNA"/>
</dbReference>
<feature type="transmembrane region" description="Helical" evidence="1">
    <location>
        <begin position="99"/>
        <end position="118"/>
    </location>
</feature>
<evidence type="ECO:0000313" key="2">
    <source>
        <dbReference type="EMBL" id="MDQ0160892.1"/>
    </source>
</evidence>
<organism evidence="2 3">
    <name type="scientific">Alkalibacillus salilacus</name>
    <dbReference type="NCBI Taxonomy" id="284582"/>
    <lineage>
        <taxon>Bacteria</taxon>
        <taxon>Bacillati</taxon>
        <taxon>Bacillota</taxon>
        <taxon>Bacilli</taxon>
        <taxon>Bacillales</taxon>
        <taxon>Bacillaceae</taxon>
        <taxon>Alkalibacillus</taxon>
    </lineage>
</organism>
<evidence type="ECO:0000256" key="1">
    <source>
        <dbReference type="SAM" id="Phobius"/>
    </source>
</evidence>
<protein>
    <submittedName>
        <fullName evidence="2">MFS family permease</fullName>
    </submittedName>
</protein>
<proteinExistence type="predicted"/>
<feature type="transmembrane region" description="Helical" evidence="1">
    <location>
        <begin position="70"/>
        <end position="93"/>
    </location>
</feature>
<dbReference type="Proteomes" id="UP001224359">
    <property type="component" value="Unassembled WGS sequence"/>
</dbReference>
<name>A0ABT9VJ45_9BACI</name>
<sequence>MDFFTRFLTAILSAVIFSIGTTLWLTDWVNPFWMEAFVVGLYAFGSLFFAGIPYSYLADWIMSRLNRSNYWGNLLLYALGGLITNPFILLLMLDQGFIFDARAFAVLGIIAALIFYHVKVSLTWGMKKLGYEY</sequence>
<keyword evidence="3" id="KW-1185">Reference proteome</keyword>